<keyword evidence="3" id="KW-0808">Transferase</keyword>
<dbReference type="Pfam" id="PF08543">
    <property type="entry name" value="Phos_pyr_kin"/>
    <property type="match status" value="1"/>
</dbReference>
<dbReference type="Proteomes" id="UP001267710">
    <property type="component" value="Unassembled WGS sequence"/>
</dbReference>
<evidence type="ECO:0000313" key="3">
    <source>
        <dbReference type="EMBL" id="MDR6212762.1"/>
    </source>
</evidence>
<dbReference type="EMBL" id="JAVIZX010000001">
    <property type="protein sequence ID" value="MDR6212762.1"/>
    <property type="molecule type" value="Genomic_DNA"/>
</dbReference>
<dbReference type="EC" id="2.7.4.7" evidence="3"/>
<proteinExistence type="predicted"/>
<dbReference type="GO" id="GO:0008972">
    <property type="term" value="F:phosphomethylpyrimidine kinase activity"/>
    <property type="evidence" value="ECO:0007669"/>
    <property type="project" value="UniProtKB-EC"/>
</dbReference>
<name>A0ABU1I7D5_9BURK</name>
<keyword evidence="4" id="KW-1185">Reference proteome</keyword>
<sequence>MTSNTSPPSDTAPVATDAEEDASPVCVMVFNANDPSGAGGLTADAVTIASVGGHPVAIATGAYARDTAEVFDHYAMDDEAVAEQARAVLEDMPVQAIKVGFVGSPENLSAIAEITADYAEVPVIAYMPNLSWWRDDLIDQYLDAFQELLLPQTSVLVGNHSTLRRWLLPDWASDRSPSARDIAMAASELGVPYVLVTGIPAPEQFVENVLASPQSVLGSGKFELFEATFAGAGDTLSAALAALVASGSDLGEATSEALTYLDRCLDAGFRPGMGHIVPDRMFWAQPDEDDEDDSDEPPPDPTATDGFVMPPHDTQH</sequence>
<protein>
    <submittedName>
        <fullName evidence="3">Hydroxymethylpyrimidine/phosphomethylpyrimidine kinase</fullName>
        <ecNumber evidence="3">2.7.1.49</ecNumber>
        <ecNumber evidence="3">2.7.4.7</ecNumber>
    </submittedName>
</protein>
<dbReference type="PANTHER" id="PTHR20858">
    <property type="entry name" value="PHOSPHOMETHYLPYRIMIDINE KINASE"/>
    <property type="match status" value="1"/>
</dbReference>
<feature type="compositionally biased region" description="Acidic residues" evidence="1">
    <location>
        <begin position="286"/>
        <end position="298"/>
    </location>
</feature>
<gene>
    <name evidence="3" type="ORF">QE399_000451</name>
</gene>
<evidence type="ECO:0000313" key="4">
    <source>
        <dbReference type="Proteomes" id="UP001267710"/>
    </source>
</evidence>
<comment type="caution">
    <text evidence="3">The sequence shown here is derived from an EMBL/GenBank/DDBJ whole genome shotgun (WGS) entry which is preliminary data.</text>
</comment>
<dbReference type="RefSeq" id="WP_309825743.1">
    <property type="nucleotide sequence ID" value="NZ_JAVIZX010000001.1"/>
</dbReference>
<feature type="region of interest" description="Disordered" evidence="1">
    <location>
        <begin position="284"/>
        <end position="316"/>
    </location>
</feature>
<dbReference type="SUPFAM" id="SSF53613">
    <property type="entry name" value="Ribokinase-like"/>
    <property type="match status" value="1"/>
</dbReference>
<reference evidence="3 4" key="1">
    <citation type="submission" date="2023-08" db="EMBL/GenBank/DDBJ databases">
        <title>Functional and genomic diversity of the sorghum phyllosphere microbiome.</title>
        <authorList>
            <person name="Shade A."/>
        </authorList>
    </citation>
    <scope>NUCLEOTIDE SEQUENCE [LARGE SCALE GENOMIC DNA]</scope>
    <source>
        <strain evidence="3 4">SORGH_AS_0335</strain>
    </source>
</reference>
<dbReference type="InterPro" id="IPR013749">
    <property type="entry name" value="PM/HMP-P_kinase-1"/>
</dbReference>
<keyword evidence="3" id="KW-0418">Kinase</keyword>
<dbReference type="InterPro" id="IPR029056">
    <property type="entry name" value="Ribokinase-like"/>
</dbReference>
<dbReference type="Gene3D" id="3.40.1190.20">
    <property type="match status" value="1"/>
</dbReference>
<feature type="domain" description="Pyridoxamine kinase/Phosphomethylpyrimidine kinase" evidence="2">
    <location>
        <begin position="34"/>
        <end position="276"/>
    </location>
</feature>
<dbReference type="EC" id="2.7.1.49" evidence="3"/>
<evidence type="ECO:0000259" key="2">
    <source>
        <dbReference type="Pfam" id="PF08543"/>
    </source>
</evidence>
<organism evidence="3 4">
    <name type="scientific">Paracidovorax wautersii</name>
    <dbReference type="NCBI Taxonomy" id="1177982"/>
    <lineage>
        <taxon>Bacteria</taxon>
        <taxon>Pseudomonadati</taxon>
        <taxon>Pseudomonadota</taxon>
        <taxon>Betaproteobacteria</taxon>
        <taxon>Burkholderiales</taxon>
        <taxon>Comamonadaceae</taxon>
        <taxon>Paracidovorax</taxon>
    </lineage>
</organism>
<dbReference type="PANTHER" id="PTHR20858:SF17">
    <property type="entry name" value="HYDROXYMETHYLPYRIMIDINE_PHOSPHOMETHYLPYRIMIDINE KINASE THI20-RELATED"/>
    <property type="match status" value="1"/>
</dbReference>
<accession>A0ABU1I7D5</accession>
<evidence type="ECO:0000256" key="1">
    <source>
        <dbReference type="SAM" id="MobiDB-lite"/>
    </source>
</evidence>
<dbReference type="GO" id="GO:0008902">
    <property type="term" value="F:hydroxymethylpyrimidine kinase activity"/>
    <property type="evidence" value="ECO:0007669"/>
    <property type="project" value="UniProtKB-EC"/>
</dbReference>